<dbReference type="PROSITE" id="PS51257">
    <property type="entry name" value="PROKAR_LIPOPROTEIN"/>
    <property type="match status" value="1"/>
</dbReference>
<comment type="caution">
    <text evidence="2">The sequence shown here is derived from an EMBL/GenBank/DDBJ whole genome shotgun (WGS) entry which is preliminary data.</text>
</comment>
<proteinExistence type="predicted"/>
<organism evidence="2 3">
    <name type="scientific">Olleya aquimaris</name>
    <dbReference type="NCBI Taxonomy" id="639310"/>
    <lineage>
        <taxon>Bacteria</taxon>
        <taxon>Pseudomonadati</taxon>
        <taxon>Bacteroidota</taxon>
        <taxon>Flavobacteriia</taxon>
        <taxon>Flavobacteriales</taxon>
        <taxon>Flavobacteriaceae</taxon>
    </lineage>
</organism>
<evidence type="ECO:0000313" key="3">
    <source>
        <dbReference type="Proteomes" id="UP000248703"/>
    </source>
</evidence>
<dbReference type="InterPro" id="IPR046144">
    <property type="entry name" value="DUF6146"/>
</dbReference>
<gene>
    <name evidence="2" type="ORF">LY08_02510</name>
</gene>
<evidence type="ECO:0000313" key="2">
    <source>
        <dbReference type="EMBL" id="RAJ12010.1"/>
    </source>
</evidence>
<dbReference type="Pfam" id="PF19643">
    <property type="entry name" value="DUF6146"/>
    <property type="match status" value="1"/>
</dbReference>
<dbReference type="EMBL" id="QLLO01000010">
    <property type="protein sequence ID" value="RAJ12010.1"/>
    <property type="molecule type" value="Genomic_DNA"/>
</dbReference>
<dbReference type="Proteomes" id="UP000248703">
    <property type="component" value="Unassembled WGS sequence"/>
</dbReference>
<keyword evidence="1" id="KW-0732">Signal</keyword>
<protein>
    <recommendedName>
        <fullName evidence="4">Lipoprotein</fullName>
    </recommendedName>
</protein>
<reference evidence="2 3" key="1">
    <citation type="submission" date="2018-06" db="EMBL/GenBank/DDBJ databases">
        <title>Genomic Encyclopedia of Archaeal and Bacterial Type Strains, Phase II (KMG-II): from individual species to whole genera.</title>
        <authorList>
            <person name="Goeker M."/>
        </authorList>
    </citation>
    <scope>NUCLEOTIDE SEQUENCE [LARGE SCALE GENOMIC DNA]</scope>
    <source>
        <strain evidence="2 3">DSM 24464</strain>
    </source>
</reference>
<evidence type="ECO:0008006" key="4">
    <source>
        <dbReference type="Google" id="ProtNLM"/>
    </source>
</evidence>
<name>A0A327R5A7_9FLAO</name>
<feature type="chain" id="PRO_5016463891" description="Lipoprotein" evidence="1">
    <location>
        <begin position="22"/>
        <end position="143"/>
    </location>
</feature>
<evidence type="ECO:0000256" key="1">
    <source>
        <dbReference type="SAM" id="SignalP"/>
    </source>
</evidence>
<feature type="signal peptide" evidence="1">
    <location>
        <begin position="1"/>
        <end position="21"/>
    </location>
</feature>
<sequence length="143" mass="16574">MKNFIVVAVILVIAMSCGTSKSTSNKDTSVAQVGDTISISSDKTEYEILIIEPGFNAWLNSIAQPKGYYSQDYLENKNIFYVNEWNSRVNQRRRFNADLYELPINYSPTIDYGYDVNYQLYNYFIYFQNKYKQNLLGGRVPPN</sequence>
<keyword evidence="3" id="KW-1185">Reference proteome</keyword>
<dbReference type="AlphaFoldDB" id="A0A327R5A7"/>
<accession>A0A327R5A7</accession>
<dbReference type="OrthoDB" id="1119488at2"/>
<dbReference type="RefSeq" id="WP_111660773.1">
    <property type="nucleotide sequence ID" value="NZ_QLLO01000010.1"/>
</dbReference>